<gene>
    <name evidence="2" type="ORF">DRW42_03125</name>
</gene>
<dbReference type="AlphaFoldDB" id="A0A366LCG0"/>
<dbReference type="PANTHER" id="PTHR46825:SF9">
    <property type="entry name" value="BETA-LACTAMASE-RELATED DOMAIN-CONTAINING PROTEIN"/>
    <property type="match status" value="1"/>
</dbReference>
<feature type="domain" description="Beta-lactamase-related" evidence="1">
    <location>
        <begin position="58"/>
        <end position="344"/>
    </location>
</feature>
<accession>A0A366LCG0</accession>
<dbReference type="Pfam" id="PF00144">
    <property type="entry name" value="Beta-lactamase"/>
    <property type="match status" value="1"/>
</dbReference>
<evidence type="ECO:0000313" key="3">
    <source>
        <dbReference type="Proteomes" id="UP000252081"/>
    </source>
</evidence>
<name>A0A366LCG0_9SPHI</name>
<dbReference type="InterPro" id="IPR001466">
    <property type="entry name" value="Beta-lactam-related"/>
</dbReference>
<sequence length="456" mass="50324">MQVISYIHLRLTPTPMKYIIMLLLATILCRAQGQQVNTAKLDSFFNILDSNHKAMGTFVIRKDGKQVYARSLGFRAVEKDTLLSDSLTRYRIGSITKVFTATMIFQLIEEGKLSLDTRLARFYPKMPGASEITIGQLLSHRSGLMDFVNDLTDKRWIAGKHSREQILDSIAKKAPHFAPGSKQLYCNSGYLILAGIIEKITGKSYPEALDSRIAKRVGLKHTLSGVPNNQGTLEASAYGRRDYWTQITDMYFPNVIGVGDVLSTPVDMLKFLSALSSGKLVSEKSFAQMCSFDREQLFGMGLMMVPFYSQSGFGHNGATFGSFSMLASFPKSGISLAMSINGQQYSLNEITIAMLSMANNMPFDLPSFREIKLSAELLKSYTGEYSSAGLPVKITISQSNGQLQAQATGQSGFPLQAVSDNTFRFDTAGIKIVFKPEGGQMLFSQGARSFVFSKVR</sequence>
<reference evidence="2 3" key="1">
    <citation type="submission" date="2018-07" db="EMBL/GenBank/DDBJ databases">
        <title>A draft genome of a endophytic bacteria, a new species of Pedobacter.</title>
        <authorList>
            <person name="Zhang Z.D."/>
            <person name="Chen Z.J."/>
        </authorList>
    </citation>
    <scope>NUCLEOTIDE SEQUENCE [LARGE SCALE GENOMIC DNA]</scope>
    <source>
        <strain evidence="2 3">RS10</strain>
    </source>
</reference>
<organism evidence="2 3">
    <name type="scientific">Pedobacter miscanthi</name>
    <dbReference type="NCBI Taxonomy" id="2259170"/>
    <lineage>
        <taxon>Bacteria</taxon>
        <taxon>Pseudomonadati</taxon>
        <taxon>Bacteroidota</taxon>
        <taxon>Sphingobacteriia</taxon>
        <taxon>Sphingobacteriales</taxon>
        <taxon>Sphingobacteriaceae</taxon>
        <taxon>Pedobacter</taxon>
    </lineage>
</organism>
<dbReference type="InterPro" id="IPR050491">
    <property type="entry name" value="AmpC-like"/>
</dbReference>
<evidence type="ECO:0000259" key="1">
    <source>
        <dbReference type="Pfam" id="PF00144"/>
    </source>
</evidence>
<evidence type="ECO:0000313" key="2">
    <source>
        <dbReference type="EMBL" id="RBQ11470.1"/>
    </source>
</evidence>
<dbReference type="SUPFAM" id="SSF56601">
    <property type="entry name" value="beta-lactamase/transpeptidase-like"/>
    <property type="match status" value="1"/>
</dbReference>
<dbReference type="InterPro" id="IPR012338">
    <property type="entry name" value="Beta-lactam/transpept-like"/>
</dbReference>
<keyword evidence="2" id="KW-0121">Carboxypeptidase</keyword>
<dbReference type="Gene3D" id="3.40.710.10">
    <property type="entry name" value="DD-peptidase/beta-lactamase superfamily"/>
    <property type="match status" value="1"/>
</dbReference>
<keyword evidence="2" id="KW-0645">Protease</keyword>
<proteinExistence type="predicted"/>
<keyword evidence="3" id="KW-1185">Reference proteome</keyword>
<protein>
    <submittedName>
        <fullName evidence="2">D-alanyl-D-alanine carboxypeptidase</fullName>
    </submittedName>
</protein>
<keyword evidence="2" id="KW-0378">Hydrolase</keyword>
<dbReference type="EMBL" id="QNQU01000002">
    <property type="protein sequence ID" value="RBQ11470.1"/>
    <property type="molecule type" value="Genomic_DNA"/>
</dbReference>
<dbReference type="Proteomes" id="UP000252081">
    <property type="component" value="Unassembled WGS sequence"/>
</dbReference>
<dbReference type="PANTHER" id="PTHR46825">
    <property type="entry name" value="D-ALANYL-D-ALANINE-CARBOXYPEPTIDASE/ENDOPEPTIDASE AMPH"/>
    <property type="match status" value="1"/>
</dbReference>
<comment type="caution">
    <text evidence="2">The sequence shown here is derived from an EMBL/GenBank/DDBJ whole genome shotgun (WGS) entry which is preliminary data.</text>
</comment>
<dbReference type="GO" id="GO:0004180">
    <property type="term" value="F:carboxypeptidase activity"/>
    <property type="evidence" value="ECO:0007669"/>
    <property type="project" value="UniProtKB-KW"/>
</dbReference>